<dbReference type="PROSITE" id="PS50118">
    <property type="entry name" value="HMG_BOX_2"/>
    <property type="match status" value="1"/>
</dbReference>
<accession>A0A165RVU9</accession>
<sequence>MPPILATRSFLLSSLPLLAPTRRDGSNAGKVPAKAGGKSKKAVKKPKEPKKTDRKKRSKEPVMNVDLTMKVVVKVKRSDMPPSRPAPSRLLFASDYIKRQSSTGASGIEKLRVAFDEWSSLDDVSRQAWRDRCKALWAEYPKRLAEWYQNTDKETLKAVKRHFKKKGRHLPKNPHRVVRPSTGYMRYLLDYFKTCDLSGPLVPAFLTQGAKNWQSLSDEEKAPYLEAARRERTEYYRKTGRTPPPP</sequence>
<keyword evidence="1" id="KW-0238">DNA-binding</keyword>
<dbReference type="EMBL" id="KV429047">
    <property type="protein sequence ID" value="KZT71217.1"/>
    <property type="molecule type" value="Genomic_DNA"/>
</dbReference>
<dbReference type="InterPro" id="IPR036910">
    <property type="entry name" value="HMG_box_dom_sf"/>
</dbReference>
<keyword evidence="1" id="KW-0539">Nucleus</keyword>
<dbReference type="Proteomes" id="UP000076727">
    <property type="component" value="Unassembled WGS sequence"/>
</dbReference>
<dbReference type="SUPFAM" id="SSF47095">
    <property type="entry name" value="HMG-box"/>
    <property type="match status" value="2"/>
</dbReference>
<dbReference type="CDD" id="cd00084">
    <property type="entry name" value="HMG-box_SF"/>
    <property type="match status" value="1"/>
</dbReference>
<protein>
    <recommendedName>
        <fullName evidence="3">HMG box domain-containing protein</fullName>
    </recommendedName>
</protein>
<evidence type="ECO:0000313" key="4">
    <source>
        <dbReference type="EMBL" id="KZT71217.1"/>
    </source>
</evidence>
<keyword evidence="5" id="KW-1185">Reference proteome</keyword>
<dbReference type="Gene3D" id="1.10.30.10">
    <property type="entry name" value="High mobility group box domain"/>
    <property type="match status" value="2"/>
</dbReference>
<dbReference type="SMART" id="SM00398">
    <property type="entry name" value="HMG"/>
    <property type="match status" value="2"/>
</dbReference>
<dbReference type="STRING" id="1314783.A0A165RVU9"/>
<gene>
    <name evidence="4" type="ORF">DAEQUDRAFT_737007</name>
</gene>
<dbReference type="InterPro" id="IPR009071">
    <property type="entry name" value="HMG_box_dom"/>
</dbReference>
<dbReference type="Pfam" id="PF00505">
    <property type="entry name" value="HMG_box"/>
    <property type="match status" value="1"/>
</dbReference>
<dbReference type="OrthoDB" id="1919336at2759"/>
<proteinExistence type="predicted"/>
<reference evidence="4 5" key="1">
    <citation type="journal article" date="2016" name="Mol. Biol. Evol.">
        <title>Comparative Genomics of Early-Diverging Mushroom-Forming Fungi Provides Insights into the Origins of Lignocellulose Decay Capabilities.</title>
        <authorList>
            <person name="Nagy L.G."/>
            <person name="Riley R."/>
            <person name="Tritt A."/>
            <person name="Adam C."/>
            <person name="Daum C."/>
            <person name="Floudas D."/>
            <person name="Sun H."/>
            <person name="Yadav J.S."/>
            <person name="Pangilinan J."/>
            <person name="Larsson K.H."/>
            <person name="Matsuura K."/>
            <person name="Barry K."/>
            <person name="Labutti K."/>
            <person name="Kuo R."/>
            <person name="Ohm R.A."/>
            <person name="Bhattacharya S.S."/>
            <person name="Shirouzu T."/>
            <person name="Yoshinaga Y."/>
            <person name="Martin F.M."/>
            <person name="Grigoriev I.V."/>
            <person name="Hibbett D.S."/>
        </authorList>
    </citation>
    <scope>NUCLEOTIDE SEQUENCE [LARGE SCALE GENOMIC DNA]</scope>
    <source>
        <strain evidence="4 5">L-15889</strain>
    </source>
</reference>
<evidence type="ECO:0000313" key="5">
    <source>
        <dbReference type="Proteomes" id="UP000076727"/>
    </source>
</evidence>
<feature type="region of interest" description="Disordered" evidence="2">
    <location>
        <begin position="17"/>
        <end position="63"/>
    </location>
</feature>
<dbReference type="GO" id="GO:0003677">
    <property type="term" value="F:DNA binding"/>
    <property type="evidence" value="ECO:0007669"/>
    <property type="project" value="UniProtKB-UniRule"/>
</dbReference>
<feature type="DNA-binding region" description="HMG box" evidence="1">
    <location>
        <begin position="177"/>
        <end position="243"/>
    </location>
</feature>
<evidence type="ECO:0000256" key="2">
    <source>
        <dbReference type="SAM" id="MobiDB-lite"/>
    </source>
</evidence>
<name>A0A165RVU9_9APHY</name>
<dbReference type="AlphaFoldDB" id="A0A165RVU9"/>
<organism evidence="4 5">
    <name type="scientific">Daedalea quercina L-15889</name>
    <dbReference type="NCBI Taxonomy" id="1314783"/>
    <lineage>
        <taxon>Eukaryota</taxon>
        <taxon>Fungi</taxon>
        <taxon>Dikarya</taxon>
        <taxon>Basidiomycota</taxon>
        <taxon>Agaricomycotina</taxon>
        <taxon>Agaricomycetes</taxon>
        <taxon>Polyporales</taxon>
        <taxon>Fomitopsis</taxon>
    </lineage>
</organism>
<dbReference type="GO" id="GO:0005634">
    <property type="term" value="C:nucleus"/>
    <property type="evidence" value="ECO:0007669"/>
    <property type="project" value="UniProtKB-UniRule"/>
</dbReference>
<evidence type="ECO:0000256" key="1">
    <source>
        <dbReference type="PROSITE-ProRule" id="PRU00267"/>
    </source>
</evidence>
<feature type="domain" description="HMG box" evidence="3">
    <location>
        <begin position="177"/>
        <end position="243"/>
    </location>
</feature>
<evidence type="ECO:0000259" key="3">
    <source>
        <dbReference type="PROSITE" id="PS50118"/>
    </source>
</evidence>